<proteinExistence type="predicted"/>
<dbReference type="EMBL" id="MTLA01000004">
    <property type="protein sequence ID" value="OOP70327.1"/>
    <property type="molecule type" value="Genomic_DNA"/>
</dbReference>
<evidence type="ECO:0000313" key="2">
    <source>
        <dbReference type="Proteomes" id="UP000189761"/>
    </source>
</evidence>
<gene>
    <name evidence="1" type="ORF">BWZ43_00395</name>
</gene>
<evidence type="ECO:0000313" key="1">
    <source>
        <dbReference type="EMBL" id="OOP70327.1"/>
    </source>
</evidence>
<comment type="caution">
    <text evidence="1">The sequence shown here is derived from an EMBL/GenBank/DDBJ whole genome shotgun (WGS) entry which is preliminary data.</text>
</comment>
<sequence>MNHLNPKDILIWQDENGQMIHTTFYLGRDYFFNKDGQSIFNGWQIISLDHLIKSWGANSIHIYRR</sequence>
<keyword evidence="2" id="KW-1185">Reference proteome</keyword>
<protein>
    <submittedName>
        <fullName evidence="1">Uncharacterized protein</fullName>
    </submittedName>
</protein>
<accession>A0A8E2LGT6</accession>
<name>A0A8E2LGT6_9BACI</name>
<organism evidence="1 2">
    <name type="scientific">Heyndrickxia oleronia</name>
    <dbReference type="NCBI Taxonomy" id="38875"/>
    <lineage>
        <taxon>Bacteria</taxon>
        <taxon>Bacillati</taxon>
        <taxon>Bacillota</taxon>
        <taxon>Bacilli</taxon>
        <taxon>Bacillales</taxon>
        <taxon>Bacillaceae</taxon>
        <taxon>Heyndrickxia</taxon>
    </lineage>
</organism>
<reference evidence="1 2" key="1">
    <citation type="submission" date="2017-01" db="EMBL/GenBank/DDBJ databases">
        <title>Draft genome sequence of Bacillus oleronius.</title>
        <authorList>
            <person name="Allam M."/>
        </authorList>
    </citation>
    <scope>NUCLEOTIDE SEQUENCE [LARGE SCALE GENOMIC DNA]</scope>
    <source>
        <strain evidence="1 2">DSM 9356</strain>
    </source>
</reference>
<dbReference type="AlphaFoldDB" id="A0A8E2LGT6"/>
<dbReference type="Proteomes" id="UP000189761">
    <property type="component" value="Unassembled WGS sequence"/>
</dbReference>